<dbReference type="GO" id="GO:0008408">
    <property type="term" value="F:3'-5' exonuclease activity"/>
    <property type="evidence" value="ECO:0007669"/>
    <property type="project" value="InterPro"/>
</dbReference>
<comment type="caution">
    <text evidence="1">The sequence shown here is derived from an EMBL/GenBank/DDBJ whole genome shotgun (WGS) entry which is preliminary data.</text>
</comment>
<dbReference type="GO" id="GO:0006260">
    <property type="term" value="P:DNA replication"/>
    <property type="evidence" value="ECO:0007669"/>
    <property type="project" value="InterPro"/>
</dbReference>
<keyword evidence="2" id="KW-1185">Reference proteome</keyword>
<dbReference type="SUPFAM" id="SSF102220">
    <property type="entry name" value="DNA polymerase III psi subunit"/>
    <property type="match status" value="1"/>
</dbReference>
<dbReference type="InterPro" id="IPR036654">
    <property type="entry name" value="DNA_pol_III_psi_sf"/>
</dbReference>
<dbReference type="GO" id="GO:0003887">
    <property type="term" value="F:DNA-directed DNA polymerase activity"/>
    <property type="evidence" value="ECO:0007669"/>
    <property type="project" value="InterPro"/>
</dbReference>
<dbReference type="Gene3D" id="3.40.50.10220">
    <property type="entry name" value="DNA polymerase III, psi subunit"/>
    <property type="match status" value="1"/>
</dbReference>
<name>A0A3S0IPP5_9GAMM</name>
<evidence type="ECO:0000313" key="1">
    <source>
        <dbReference type="EMBL" id="RTR37145.1"/>
    </source>
</evidence>
<dbReference type="EMBL" id="RXNU01000015">
    <property type="protein sequence ID" value="RTR37145.1"/>
    <property type="molecule type" value="Genomic_DNA"/>
</dbReference>
<dbReference type="OrthoDB" id="6267421at2"/>
<dbReference type="Proteomes" id="UP000267448">
    <property type="component" value="Unassembled WGS sequence"/>
</dbReference>
<accession>A0A3S0IPP5</accession>
<proteinExistence type="predicted"/>
<reference evidence="1 2" key="1">
    <citation type="submission" date="2018-12" db="EMBL/GenBank/DDBJ databases">
        <authorList>
            <person name="Yu L."/>
        </authorList>
    </citation>
    <scope>NUCLEOTIDE SEQUENCE [LARGE SCALE GENOMIC DNA]</scope>
    <source>
        <strain evidence="1 2">HAW-EB2</strain>
    </source>
</reference>
<evidence type="ECO:0000313" key="2">
    <source>
        <dbReference type="Proteomes" id="UP000267448"/>
    </source>
</evidence>
<evidence type="ECO:0008006" key="3">
    <source>
        <dbReference type="Google" id="ProtNLM"/>
    </source>
</evidence>
<sequence length="104" mass="11545">MGISRWSQGGEGKQAYIILVDKVSSELETHPVITSALSLIDCPFAHCTFSSSLVKGADVIWDMRRVKLPKANAILTSPPLKELEKTAESKRELWQLITAYQEAD</sequence>
<dbReference type="AlphaFoldDB" id="A0A3S0IPP5"/>
<protein>
    <recommendedName>
        <fullName evidence="3">DNA polymerase III subunit psi</fullName>
    </recommendedName>
</protein>
<organism evidence="1 2">
    <name type="scientific">Shewanella canadensis</name>
    <dbReference type="NCBI Taxonomy" id="271096"/>
    <lineage>
        <taxon>Bacteria</taxon>
        <taxon>Pseudomonadati</taxon>
        <taxon>Pseudomonadota</taxon>
        <taxon>Gammaproteobacteria</taxon>
        <taxon>Alteromonadales</taxon>
        <taxon>Shewanellaceae</taxon>
        <taxon>Shewanella</taxon>
    </lineage>
</organism>
<gene>
    <name evidence="1" type="ORF">EKG38_20280</name>
</gene>